<evidence type="ECO:0000313" key="2">
    <source>
        <dbReference type="EMBL" id="KAH6601641.1"/>
    </source>
</evidence>
<organism evidence="2 3">
    <name type="scientific">Batrachochytrium salamandrivorans</name>
    <dbReference type="NCBI Taxonomy" id="1357716"/>
    <lineage>
        <taxon>Eukaryota</taxon>
        <taxon>Fungi</taxon>
        <taxon>Fungi incertae sedis</taxon>
        <taxon>Chytridiomycota</taxon>
        <taxon>Chytridiomycota incertae sedis</taxon>
        <taxon>Chytridiomycetes</taxon>
        <taxon>Rhizophydiales</taxon>
        <taxon>Rhizophydiales incertae sedis</taxon>
        <taxon>Batrachochytrium</taxon>
    </lineage>
</organism>
<feature type="compositionally biased region" description="Low complexity" evidence="1">
    <location>
        <begin position="276"/>
        <end position="285"/>
    </location>
</feature>
<accession>A0ABQ8FP24</accession>
<evidence type="ECO:0000313" key="3">
    <source>
        <dbReference type="Proteomes" id="UP001648503"/>
    </source>
</evidence>
<feature type="compositionally biased region" description="Basic and acidic residues" evidence="1">
    <location>
        <begin position="377"/>
        <end position="397"/>
    </location>
</feature>
<feature type="compositionally biased region" description="Low complexity" evidence="1">
    <location>
        <begin position="398"/>
        <end position="410"/>
    </location>
</feature>
<evidence type="ECO:0000256" key="1">
    <source>
        <dbReference type="SAM" id="MobiDB-lite"/>
    </source>
</evidence>
<reference evidence="2 3" key="1">
    <citation type="submission" date="2021-02" db="EMBL/GenBank/DDBJ databases">
        <title>Variation within the Batrachochytrium salamandrivorans European outbreak.</title>
        <authorList>
            <person name="Kelly M."/>
            <person name="Pasmans F."/>
            <person name="Shea T.P."/>
            <person name="Munoz J.F."/>
            <person name="Carranza S."/>
            <person name="Cuomo C.A."/>
            <person name="Martel A."/>
        </authorList>
    </citation>
    <scope>NUCLEOTIDE SEQUENCE [LARGE SCALE GENOMIC DNA]</scope>
    <source>
        <strain evidence="2 3">AMFP18/2</strain>
    </source>
</reference>
<sequence length="461" mass="49836">MPAHPASSVLSTKPYHRDSVEAIETTTPNRVSSSATRTNMFSNFSNRIIHGSRSRATSYSCDNNIINNSNNSHFRGSSSSNNNNSNNSNSNSNSSSSEPKKTVPRTLPPIPRTLVMTEESNTDDSEEVTADPHTTVNPLLQPHPPVDGLSLRSRNRLPSASPALPLHGGVCVPAGTPPLYTSINDHQNNSQHNHQRSTSAPTPRHHTPPHYLEPITPSPMLNPKQKSLSQTGCHPAAPLRSISNFNDSSHLNSTSVQATSSHQRGSASFCHPTLRPSPNSSPYSSRGLELKSSGSSTSIRGMILQPSSLNVISSNHHASMAKIYTTGSASDRSNVFLSTKKDVEFLSKLIQEQGSMDVTQRDKESWTRKVLKMELKSAEKANRQQEKTTRRSDRVDFPLDSSTSSSGFDSVSLSGLHNLNSSSLALSSSITTASAQSTPPNYNSISARISKIGSISKLFMS</sequence>
<comment type="caution">
    <text evidence="2">The sequence shown here is derived from an EMBL/GenBank/DDBJ whole genome shotgun (WGS) entry which is preliminary data.</text>
</comment>
<proteinExistence type="predicted"/>
<dbReference type="EMBL" id="JAFCIX010000002">
    <property type="protein sequence ID" value="KAH6601641.1"/>
    <property type="molecule type" value="Genomic_DNA"/>
</dbReference>
<feature type="compositionally biased region" description="Low complexity" evidence="1">
    <location>
        <begin position="186"/>
        <end position="199"/>
    </location>
</feature>
<feature type="region of interest" description="Disordered" evidence="1">
    <location>
        <begin position="72"/>
        <end position="296"/>
    </location>
</feature>
<feature type="compositionally biased region" description="Low complexity" evidence="1">
    <location>
        <begin position="72"/>
        <end position="97"/>
    </location>
</feature>
<name>A0ABQ8FP24_9FUNG</name>
<feature type="compositionally biased region" description="Polar residues" evidence="1">
    <location>
        <begin position="241"/>
        <end position="266"/>
    </location>
</feature>
<feature type="region of interest" description="Disordered" evidence="1">
    <location>
        <begin position="377"/>
        <end position="410"/>
    </location>
</feature>
<gene>
    <name evidence="2" type="ORF">BASA50_001498</name>
</gene>
<feature type="compositionally biased region" description="Acidic residues" evidence="1">
    <location>
        <begin position="120"/>
        <end position="129"/>
    </location>
</feature>
<keyword evidence="3" id="KW-1185">Reference proteome</keyword>
<dbReference type="Proteomes" id="UP001648503">
    <property type="component" value="Unassembled WGS sequence"/>
</dbReference>
<protein>
    <submittedName>
        <fullName evidence="2">Uncharacterized protein</fullName>
    </submittedName>
</protein>